<protein>
    <submittedName>
        <fullName evidence="2">C-type lectin domain-containing protein</fullName>
    </submittedName>
</protein>
<evidence type="ECO:0000313" key="2">
    <source>
        <dbReference type="WBParaSite" id="JU765_v2.g8662.t2"/>
    </source>
</evidence>
<proteinExistence type="predicted"/>
<accession>A0AC34RNF4</accession>
<evidence type="ECO:0000313" key="1">
    <source>
        <dbReference type="Proteomes" id="UP000887576"/>
    </source>
</evidence>
<reference evidence="2" key="1">
    <citation type="submission" date="2022-11" db="UniProtKB">
        <authorList>
            <consortium name="WormBaseParasite"/>
        </authorList>
    </citation>
    <scope>IDENTIFICATION</scope>
</reference>
<sequence>MIVIFFILLIHISITDAWDGICPSDALESTTSKVCYTFSSTTATFSQAQFQCKENGGNMLDIDSQFTNMLITTNAAKHGWPDFWIGAALTKVYNDAGVVKIWTWEGLEKLMKYDNWGFNEPSNKDACAAVKTSDSTWFVENCTQPKHYVCSIPVKVDVCDDQWTYFSVTKSCYKVYFHSDWITAENNCVAQGAHLVSVHNKQEDLFIQDLSHCGQQIGDASKGTIIGLYTTTNDNGKWQWSDGSTTDYVPWGKYEPNYPGEEKCGSIYTDPTSDGPAGYWNNMGCGRQLRNFVCKKNPDQVNIK</sequence>
<dbReference type="Proteomes" id="UP000887576">
    <property type="component" value="Unplaced"/>
</dbReference>
<name>A0AC34RNF4_9BILA</name>
<dbReference type="WBParaSite" id="JU765_v2.g8662.t2">
    <property type="protein sequence ID" value="JU765_v2.g8662.t2"/>
    <property type="gene ID" value="JU765_v2.g8662"/>
</dbReference>
<organism evidence="1 2">
    <name type="scientific">Panagrolaimus sp. JU765</name>
    <dbReference type="NCBI Taxonomy" id="591449"/>
    <lineage>
        <taxon>Eukaryota</taxon>
        <taxon>Metazoa</taxon>
        <taxon>Ecdysozoa</taxon>
        <taxon>Nematoda</taxon>
        <taxon>Chromadorea</taxon>
        <taxon>Rhabditida</taxon>
        <taxon>Tylenchina</taxon>
        <taxon>Panagrolaimomorpha</taxon>
        <taxon>Panagrolaimoidea</taxon>
        <taxon>Panagrolaimidae</taxon>
        <taxon>Panagrolaimus</taxon>
    </lineage>
</organism>